<proteinExistence type="predicted"/>
<evidence type="ECO:0000313" key="2">
    <source>
        <dbReference type="Proteomes" id="UP001338125"/>
    </source>
</evidence>
<comment type="caution">
    <text evidence="1">The sequence shown here is derived from an EMBL/GenBank/DDBJ whole genome shotgun (WGS) entry which is preliminary data.</text>
</comment>
<protein>
    <submittedName>
        <fullName evidence="1">Uncharacterized protein</fullName>
    </submittedName>
</protein>
<dbReference type="PANTHER" id="PTHR33112:SF16">
    <property type="entry name" value="HETEROKARYON INCOMPATIBILITY DOMAIN-CONTAINING PROTEIN"/>
    <property type="match status" value="1"/>
</dbReference>
<accession>A0ABR0SHY1</accession>
<name>A0ABR0SHY1_9HYPO</name>
<evidence type="ECO:0000313" key="1">
    <source>
        <dbReference type="EMBL" id="KAK5991751.1"/>
    </source>
</evidence>
<gene>
    <name evidence="1" type="ORF">PT974_07785</name>
</gene>
<dbReference type="Proteomes" id="UP001338125">
    <property type="component" value="Unassembled WGS sequence"/>
</dbReference>
<keyword evidence="2" id="KW-1185">Reference proteome</keyword>
<organism evidence="1 2">
    <name type="scientific">Cladobotryum mycophilum</name>
    <dbReference type="NCBI Taxonomy" id="491253"/>
    <lineage>
        <taxon>Eukaryota</taxon>
        <taxon>Fungi</taxon>
        <taxon>Dikarya</taxon>
        <taxon>Ascomycota</taxon>
        <taxon>Pezizomycotina</taxon>
        <taxon>Sordariomycetes</taxon>
        <taxon>Hypocreomycetidae</taxon>
        <taxon>Hypocreales</taxon>
        <taxon>Hypocreaceae</taxon>
        <taxon>Cladobotryum</taxon>
    </lineage>
</organism>
<dbReference type="EMBL" id="JAVFKD010000013">
    <property type="protein sequence ID" value="KAK5991751.1"/>
    <property type="molecule type" value="Genomic_DNA"/>
</dbReference>
<dbReference type="PANTHER" id="PTHR33112">
    <property type="entry name" value="DOMAIN PROTEIN, PUTATIVE-RELATED"/>
    <property type="match status" value="1"/>
</dbReference>
<reference evidence="1 2" key="1">
    <citation type="submission" date="2024-01" db="EMBL/GenBank/DDBJ databases">
        <title>Complete genome of Cladobotryum mycophilum ATHUM6906.</title>
        <authorList>
            <person name="Christinaki A.C."/>
            <person name="Myridakis A.I."/>
            <person name="Kouvelis V.N."/>
        </authorList>
    </citation>
    <scope>NUCLEOTIDE SEQUENCE [LARGE SCALE GENOMIC DNA]</scope>
    <source>
        <strain evidence="1 2">ATHUM6906</strain>
    </source>
</reference>
<sequence length="160" mass="18420">MTISLPNLEPVTAPWPPDTRAWCLEERLLSQRLLLFSGHTLEYECQTTHVNIDGSNRYCSNPSICRLPDRAFSASSKDASRPNMELQRNNPTLRSQYGAWRRILEEYTARSLTKPRDRLNAFAGVAERFGYIVESAYYAGLWSFELPWGLLWYKNADIGL</sequence>